<dbReference type="Gene3D" id="3.10.129.10">
    <property type="entry name" value="Hotdog Thioesterase"/>
    <property type="match status" value="1"/>
</dbReference>
<evidence type="ECO:0000256" key="2">
    <source>
        <dbReference type="ARBA" id="ARBA00022801"/>
    </source>
</evidence>
<dbReference type="Pfam" id="PF03061">
    <property type="entry name" value="4HBT"/>
    <property type="match status" value="1"/>
</dbReference>
<accession>A0ABY5DU87</accession>
<dbReference type="NCBIfam" id="TIGR00369">
    <property type="entry name" value="unchar_dom_1"/>
    <property type="match status" value="1"/>
</dbReference>
<name>A0ABY5DU87_9ACTN</name>
<dbReference type="Proteomes" id="UP001056035">
    <property type="component" value="Chromosome"/>
</dbReference>
<dbReference type="RefSeq" id="WP_254571839.1">
    <property type="nucleotide sequence ID" value="NZ_CP098502.1"/>
</dbReference>
<evidence type="ECO:0000313" key="5">
    <source>
        <dbReference type="Proteomes" id="UP001056035"/>
    </source>
</evidence>
<comment type="similarity">
    <text evidence="1">Belongs to the thioesterase PaaI family.</text>
</comment>
<reference evidence="4 5" key="1">
    <citation type="submission" date="2022-06" db="EMBL/GenBank/DDBJ databases">
        <title>Paraconexibacter antarcticus.</title>
        <authorList>
            <person name="Kim C.S."/>
        </authorList>
    </citation>
    <scope>NUCLEOTIDE SEQUENCE [LARGE SCALE GENOMIC DNA]</scope>
    <source>
        <strain evidence="4 5">02-257</strain>
    </source>
</reference>
<evidence type="ECO:0000256" key="1">
    <source>
        <dbReference type="ARBA" id="ARBA00008324"/>
    </source>
</evidence>
<dbReference type="CDD" id="cd03443">
    <property type="entry name" value="PaaI_thioesterase"/>
    <property type="match status" value="1"/>
</dbReference>
<sequence>MSAPAPQSRIEIMRAFVPASPLVQHLGIELAALEPDRAELRLPFAPSVVTLGDVVHAGAIASLIDTAGMASTWAVDEPAPNLDGSTITLSVEYLEAARGQDLVAVSRCIRRGRSICFNDVTVTESAAGRVVARGSVVQRLG</sequence>
<dbReference type="EMBL" id="CP098502">
    <property type="protein sequence ID" value="UTI65149.1"/>
    <property type="molecule type" value="Genomic_DNA"/>
</dbReference>
<evidence type="ECO:0000259" key="3">
    <source>
        <dbReference type="Pfam" id="PF03061"/>
    </source>
</evidence>
<dbReference type="SUPFAM" id="SSF54637">
    <property type="entry name" value="Thioesterase/thiol ester dehydrase-isomerase"/>
    <property type="match status" value="1"/>
</dbReference>
<dbReference type="InterPro" id="IPR006683">
    <property type="entry name" value="Thioestr_dom"/>
</dbReference>
<keyword evidence="5" id="KW-1185">Reference proteome</keyword>
<dbReference type="PANTHER" id="PTHR21660:SF1">
    <property type="entry name" value="ACYL-COENZYME A THIOESTERASE 13"/>
    <property type="match status" value="1"/>
</dbReference>
<dbReference type="InterPro" id="IPR029069">
    <property type="entry name" value="HotDog_dom_sf"/>
</dbReference>
<keyword evidence="2" id="KW-0378">Hydrolase</keyword>
<evidence type="ECO:0000313" key="4">
    <source>
        <dbReference type="EMBL" id="UTI65149.1"/>
    </source>
</evidence>
<organism evidence="4 5">
    <name type="scientific">Paraconexibacter antarcticus</name>
    <dbReference type="NCBI Taxonomy" id="2949664"/>
    <lineage>
        <taxon>Bacteria</taxon>
        <taxon>Bacillati</taxon>
        <taxon>Actinomycetota</taxon>
        <taxon>Thermoleophilia</taxon>
        <taxon>Solirubrobacterales</taxon>
        <taxon>Paraconexibacteraceae</taxon>
        <taxon>Paraconexibacter</taxon>
    </lineage>
</organism>
<dbReference type="InterPro" id="IPR003736">
    <property type="entry name" value="PAAI_dom"/>
</dbReference>
<gene>
    <name evidence="4" type="ORF">NBH00_02805</name>
</gene>
<protein>
    <submittedName>
        <fullName evidence="4">PaaI family thioesterase</fullName>
    </submittedName>
</protein>
<proteinExistence type="inferred from homology"/>
<dbReference type="InterPro" id="IPR039298">
    <property type="entry name" value="ACOT13"/>
</dbReference>
<feature type="domain" description="Thioesterase" evidence="3">
    <location>
        <begin position="54"/>
        <end position="123"/>
    </location>
</feature>
<dbReference type="PANTHER" id="PTHR21660">
    <property type="entry name" value="THIOESTERASE SUPERFAMILY MEMBER-RELATED"/>
    <property type="match status" value="1"/>
</dbReference>